<keyword evidence="1" id="KW-0732">Signal</keyword>
<protein>
    <recommendedName>
        <fullName evidence="4">Lipocalin-like domain-containing protein</fullName>
    </recommendedName>
</protein>
<feature type="chain" id="PRO_5022193469" description="Lipocalin-like domain-containing protein" evidence="1">
    <location>
        <begin position="23"/>
        <end position="126"/>
    </location>
</feature>
<organism evidence="2 3">
    <name type="scientific">Saccharicrinis carchari</name>
    <dbReference type="NCBI Taxonomy" id="1168039"/>
    <lineage>
        <taxon>Bacteria</taxon>
        <taxon>Pseudomonadati</taxon>
        <taxon>Bacteroidota</taxon>
        <taxon>Bacteroidia</taxon>
        <taxon>Marinilabiliales</taxon>
        <taxon>Marinilabiliaceae</taxon>
        <taxon>Saccharicrinis</taxon>
    </lineage>
</organism>
<gene>
    <name evidence="2" type="ORF">SAMN06265379_11072</name>
</gene>
<dbReference type="AlphaFoldDB" id="A0A521EPP5"/>
<evidence type="ECO:0000256" key="1">
    <source>
        <dbReference type="SAM" id="SignalP"/>
    </source>
</evidence>
<evidence type="ECO:0000313" key="3">
    <source>
        <dbReference type="Proteomes" id="UP000319040"/>
    </source>
</evidence>
<proteinExistence type="predicted"/>
<dbReference type="EMBL" id="FXTB01000010">
    <property type="protein sequence ID" value="SMO85896.1"/>
    <property type="molecule type" value="Genomic_DNA"/>
</dbReference>
<dbReference type="Proteomes" id="UP000319040">
    <property type="component" value="Unassembled WGS sequence"/>
</dbReference>
<keyword evidence="3" id="KW-1185">Reference proteome</keyword>
<accession>A0A521EPP5</accession>
<dbReference type="RefSeq" id="WP_142534392.1">
    <property type="nucleotide sequence ID" value="NZ_FXTB01000010.1"/>
</dbReference>
<evidence type="ECO:0000313" key="2">
    <source>
        <dbReference type="EMBL" id="SMO85896.1"/>
    </source>
</evidence>
<dbReference type="OrthoDB" id="956225at2"/>
<sequence length="126" mass="14203">MKNVWMIIATVTLMVVSMNVKAKEAGKSDKGILGTWKFEVNEAPYDYQRGKTTFYQEDSLVRVKIAFKYETITGSKLKIDGDKVSFNVKVQGELVNVALKLENDALIGKAVTWEGELPLVMKREVK</sequence>
<feature type="signal peptide" evidence="1">
    <location>
        <begin position="1"/>
        <end position="22"/>
    </location>
</feature>
<name>A0A521EPP5_SACCC</name>
<reference evidence="2 3" key="1">
    <citation type="submission" date="2017-05" db="EMBL/GenBank/DDBJ databases">
        <authorList>
            <person name="Varghese N."/>
            <person name="Submissions S."/>
        </authorList>
    </citation>
    <scope>NUCLEOTIDE SEQUENCE [LARGE SCALE GENOMIC DNA]</scope>
    <source>
        <strain evidence="2 3">DSM 27040</strain>
    </source>
</reference>
<evidence type="ECO:0008006" key="4">
    <source>
        <dbReference type="Google" id="ProtNLM"/>
    </source>
</evidence>